<evidence type="ECO:0008006" key="4">
    <source>
        <dbReference type="Google" id="ProtNLM"/>
    </source>
</evidence>
<dbReference type="EMBL" id="BAAAZA010000007">
    <property type="protein sequence ID" value="GAA3863219.1"/>
    <property type="molecule type" value="Genomic_DNA"/>
</dbReference>
<dbReference type="Proteomes" id="UP001501563">
    <property type="component" value="Unassembled WGS sequence"/>
</dbReference>
<keyword evidence="1" id="KW-0812">Transmembrane</keyword>
<keyword evidence="3" id="KW-1185">Reference proteome</keyword>
<evidence type="ECO:0000256" key="1">
    <source>
        <dbReference type="SAM" id="Phobius"/>
    </source>
</evidence>
<keyword evidence="1" id="KW-0472">Membrane</keyword>
<gene>
    <name evidence="2" type="ORF">GCM10022207_28950</name>
</gene>
<accession>A0ABP7K3J1</accession>
<keyword evidence="1" id="KW-1133">Transmembrane helix</keyword>
<reference evidence="3" key="1">
    <citation type="journal article" date="2019" name="Int. J. Syst. Evol. Microbiol.">
        <title>The Global Catalogue of Microorganisms (GCM) 10K type strain sequencing project: providing services to taxonomists for standard genome sequencing and annotation.</title>
        <authorList>
            <consortium name="The Broad Institute Genomics Platform"/>
            <consortium name="The Broad Institute Genome Sequencing Center for Infectious Disease"/>
            <person name="Wu L."/>
            <person name="Ma J."/>
        </authorList>
    </citation>
    <scope>NUCLEOTIDE SEQUENCE [LARGE SCALE GENOMIC DNA]</scope>
    <source>
        <strain evidence="3">JCM 16578</strain>
    </source>
</reference>
<proteinExistence type="predicted"/>
<evidence type="ECO:0000313" key="2">
    <source>
        <dbReference type="EMBL" id="GAA3863219.1"/>
    </source>
</evidence>
<sequence>MNDSERAPYSAGAWAVGWVTFLGSGYAASVLLSNAWHDCDIGINASANLGDLVMASTSMAMASTLLWGLMRKVTGRRQLLLPLLMTVAAAAALLWPLMAIWHAPDGYPVSFCVPDNVPPWWPDWLPV</sequence>
<name>A0ABP7K3J1_9ACTN</name>
<protein>
    <recommendedName>
        <fullName evidence="4">Integral membrane protein</fullName>
    </recommendedName>
</protein>
<dbReference type="RefSeq" id="WP_331269201.1">
    <property type="nucleotide sequence ID" value="NZ_BAAAZA010000007.1"/>
</dbReference>
<organism evidence="2 3">
    <name type="scientific">Streptomyces lannensis</name>
    <dbReference type="NCBI Taxonomy" id="766498"/>
    <lineage>
        <taxon>Bacteria</taxon>
        <taxon>Bacillati</taxon>
        <taxon>Actinomycetota</taxon>
        <taxon>Actinomycetes</taxon>
        <taxon>Kitasatosporales</taxon>
        <taxon>Streptomycetaceae</taxon>
        <taxon>Streptomyces</taxon>
    </lineage>
</organism>
<feature type="transmembrane region" description="Helical" evidence="1">
    <location>
        <begin position="12"/>
        <end position="32"/>
    </location>
</feature>
<feature type="transmembrane region" description="Helical" evidence="1">
    <location>
        <begin position="79"/>
        <end position="101"/>
    </location>
</feature>
<evidence type="ECO:0000313" key="3">
    <source>
        <dbReference type="Proteomes" id="UP001501563"/>
    </source>
</evidence>
<comment type="caution">
    <text evidence="2">The sequence shown here is derived from an EMBL/GenBank/DDBJ whole genome shotgun (WGS) entry which is preliminary data.</text>
</comment>